<sequence length="492" mass="56564">MTIENKPETLITQDESLRGVLPKDFWYAAATAAYQIEGAWNEDGKGVGIWDELMNKPEFDATGNGNIACDSYHLWKEDIALIKSYGMNSYRFSIAWSRVKPKGGADDEVNEKGIEYYNNLINGLLAEGITPWITIFHWDTPAELDHRYEGFADTEQIVRDFAAYAKLLFERFGDRVKNWITFNEPLVYTGYNAQFFKRDVWTDALQAKYTRSAILCHANTVNLYHKEFAPTQGGQIGIVLNIDWVTPIDESHEARAAAQASNDFMLGQYADPIYLGFIPQTLIDRFGADNMYFTPEEWKVINEAGSDFFGLNHYSTAYATGKWLTVEEATVLQRAEGLQERVKEDKNGKVIGNRGQYGHPYDVPWGFRELLRHVHARYLRRSGLRLYITENGFAADQEFKMTREEACHGNANLQQQTYYTNYIREVAQAVRDDGIDIGGYMCWSLLDNCEWTTGMVPRFGLTAVDFESPKRTRYPKDTVWMLRRVMDHLIKQ</sequence>
<accession>A0A7D8V152</accession>
<evidence type="ECO:0000256" key="5">
    <source>
        <dbReference type="PROSITE-ProRule" id="PRU10055"/>
    </source>
</evidence>
<evidence type="ECO:0000256" key="4">
    <source>
        <dbReference type="ARBA" id="ARBA00023295"/>
    </source>
</evidence>
<keyword evidence="3 7" id="KW-0378">Hydrolase</keyword>
<dbReference type="OrthoDB" id="65569at2759"/>
<feature type="active site" description="Nucleophile" evidence="5">
    <location>
        <position position="390"/>
    </location>
</feature>
<dbReference type="AlphaFoldDB" id="A0A7D8V152"/>
<evidence type="ECO:0000313" key="8">
    <source>
        <dbReference type="EMBL" id="TXT11190.1"/>
    </source>
</evidence>
<evidence type="ECO:0000256" key="2">
    <source>
        <dbReference type="ARBA" id="ARBA00012744"/>
    </source>
</evidence>
<evidence type="ECO:0000256" key="3">
    <source>
        <dbReference type="ARBA" id="ARBA00022801"/>
    </source>
</evidence>
<dbReference type="EC" id="3.2.1.21" evidence="2"/>
<protein>
    <recommendedName>
        <fullName evidence="2">beta-glucosidase</fullName>
        <ecNumber evidence="2">3.2.1.21</ecNumber>
    </recommendedName>
</protein>
<dbReference type="PRINTS" id="PR00131">
    <property type="entry name" value="GLHYDRLASE1"/>
</dbReference>
<reference evidence="8 9" key="1">
    <citation type="journal article" date="2019" name="PLoS Genet.">
        <title>Convergent evolution of linked mating-type loci in basidiomycete fungi.</title>
        <authorList>
            <person name="Sun S."/>
            <person name="Coelho M.A."/>
            <person name="Heitman J."/>
            <person name="Nowrousian M."/>
        </authorList>
    </citation>
    <scope>NUCLEOTIDE SEQUENCE [LARGE SCALE GENOMIC DNA]</scope>
    <source>
        <strain evidence="8 9">CBS 4282</strain>
    </source>
</reference>
<comment type="caution">
    <text evidence="8">The sequence shown here is derived from an EMBL/GenBank/DDBJ whole genome shotgun (WGS) entry which is preliminary data.</text>
</comment>
<dbReference type="InterPro" id="IPR001360">
    <property type="entry name" value="Glyco_hydro_1"/>
</dbReference>
<dbReference type="GO" id="GO:0005975">
    <property type="term" value="P:carbohydrate metabolic process"/>
    <property type="evidence" value="ECO:0007669"/>
    <property type="project" value="InterPro"/>
</dbReference>
<dbReference type="GO" id="GO:0008422">
    <property type="term" value="F:beta-glucosidase activity"/>
    <property type="evidence" value="ECO:0007669"/>
    <property type="project" value="TreeGrafter"/>
</dbReference>
<dbReference type="PROSITE" id="PS00653">
    <property type="entry name" value="GLYCOSYL_HYDROL_F1_2"/>
    <property type="match status" value="1"/>
</dbReference>
<dbReference type="Pfam" id="PF00232">
    <property type="entry name" value="Glyco_hydro_1"/>
    <property type="match status" value="1"/>
</dbReference>
<dbReference type="PANTHER" id="PTHR10353:SF36">
    <property type="entry name" value="LP05116P"/>
    <property type="match status" value="1"/>
</dbReference>
<dbReference type="PROSITE" id="PS00572">
    <property type="entry name" value="GLYCOSYL_HYDROL_F1_1"/>
    <property type="match status" value="1"/>
</dbReference>
<name>A0A7D8V152_VANHU</name>
<gene>
    <name evidence="8" type="ORF">VHUM_01941</name>
</gene>
<dbReference type="SUPFAM" id="SSF51445">
    <property type="entry name" value="(Trans)glycosidases"/>
    <property type="match status" value="1"/>
</dbReference>
<evidence type="ECO:0000256" key="1">
    <source>
        <dbReference type="ARBA" id="ARBA00010838"/>
    </source>
</evidence>
<organism evidence="8 9">
    <name type="scientific">Vanrija humicola</name>
    <name type="common">Yeast</name>
    <name type="synonym">Cryptococcus humicola</name>
    <dbReference type="NCBI Taxonomy" id="5417"/>
    <lineage>
        <taxon>Eukaryota</taxon>
        <taxon>Fungi</taxon>
        <taxon>Dikarya</taxon>
        <taxon>Basidiomycota</taxon>
        <taxon>Agaricomycotina</taxon>
        <taxon>Tremellomycetes</taxon>
        <taxon>Trichosporonales</taxon>
        <taxon>Trichosporonaceae</taxon>
        <taxon>Vanrija</taxon>
    </lineage>
</organism>
<keyword evidence="4 7" id="KW-0326">Glycosidase</keyword>
<proteinExistence type="inferred from homology"/>
<dbReference type="EMBL" id="QKWK01000004">
    <property type="protein sequence ID" value="TXT11190.1"/>
    <property type="molecule type" value="Genomic_DNA"/>
</dbReference>
<evidence type="ECO:0000313" key="9">
    <source>
        <dbReference type="Proteomes" id="UP000473826"/>
    </source>
</evidence>
<dbReference type="InterPro" id="IPR017853">
    <property type="entry name" value="GH"/>
</dbReference>
<comment type="similarity">
    <text evidence="1 6">Belongs to the glycosyl hydrolase 1 family.</text>
</comment>
<dbReference type="InterPro" id="IPR018120">
    <property type="entry name" value="Glyco_hydro_1_AS"/>
</dbReference>
<dbReference type="PANTHER" id="PTHR10353">
    <property type="entry name" value="GLYCOSYL HYDROLASE"/>
    <property type="match status" value="1"/>
</dbReference>
<keyword evidence="9" id="KW-1185">Reference proteome</keyword>
<dbReference type="InterPro" id="IPR033132">
    <property type="entry name" value="GH_1_N_CS"/>
</dbReference>
<dbReference type="Gene3D" id="3.20.20.80">
    <property type="entry name" value="Glycosidases"/>
    <property type="match status" value="1"/>
</dbReference>
<evidence type="ECO:0000256" key="6">
    <source>
        <dbReference type="RuleBase" id="RU003690"/>
    </source>
</evidence>
<evidence type="ECO:0000256" key="7">
    <source>
        <dbReference type="RuleBase" id="RU004468"/>
    </source>
</evidence>
<dbReference type="Proteomes" id="UP000473826">
    <property type="component" value="Unassembled WGS sequence"/>
</dbReference>